<dbReference type="PANTHER" id="PTHR28259">
    <property type="entry name" value="FLUORIDE EXPORT PROTEIN 1-RELATED"/>
    <property type="match status" value="1"/>
</dbReference>
<comment type="caution">
    <text evidence="11">The sequence shown here is derived from an EMBL/GenBank/DDBJ whole genome shotgun (WGS) entry which is preliminary data.</text>
</comment>
<dbReference type="HAMAP" id="MF_00454">
    <property type="entry name" value="FluC"/>
    <property type="match status" value="1"/>
</dbReference>
<evidence type="ECO:0000256" key="8">
    <source>
        <dbReference type="ARBA" id="ARBA00035585"/>
    </source>
</evidence>
<evidence type="ECO:0000313" key="11">
    <source>
        <dbReference type="EMBL" id="MDN4480992.1"/>
    </source>
</evidence>
<keyword evidence="5 10" id="KW-0472">Membrane</keyword>
<evidence type="ECO:0000256" key="3">
    <source>
        <dbReference type="ARBA" id="ARBA00022692"/>
    </source>
</evidence>
<dbReference type="Proteomes" id="UP001172708">
    <property type="component" value="Unassembled WGS sequence"/>
</dbReference>
<evidence type="ECO:0000256" key="5">
    <source>
        <dbReference type="ARBA" id="ARBA00023136"/>
    </source>
</evidence>
<comment type="subcellular location">
    <subcellularLocation>
        <location evidence="1 10">Cell membrane</location>
        <topology evidence="1 10">Multi-pass membrane protein</topology>
    </subcellularLocation>
</comment>
<feature type="transmembrane region" description="Helical" evidence="10">
    <location>
        <begin position="6"/>
        <end position="23"/>
    </location>
</feature>
<evidence type="ECO:0000256" key="9">
    <source>
        <dbReference type="ARBA" id="ARBA00049940"/>
    </source>
</evidence>
<dbReference type="InterPro" id="IPR003691">
    <property type="entry name" value="FluC"/>
</dbReference>
<keyword evidence="10" id="KW-0479">Metal-binding</keyword>
<feature type="binding site" evidence="10">
    <location>
        <position position="73"/>
    </location>
    <ligand>
        <name>Na(+)</name>
        <dbReference type="ChEBI" id="CHEBI:29101"/>
        <note>structural</note>
    </ligand>
</feature>
<reference evidence="11" key="1">
    <citation type="submission" date="2023-06" db="EMBL/GenBank/DDBJ databases">
        <title>Egi l300058.</title>
        <authorList>
            <person name="Gao L."/>
            <person name="Fang B.-Z."/>
            <person name="Li W.-J."/>
        </authorList>
    </citation>
    <scope>NUCLEOTIDE SEQUENCE</scope>
    <source>
        <strain evidence="11">EGI L300058</strain>
    </source>
</reference>
<feature type="transmembrane region" description="Helical" evidence="10">
    <location>
        <begin position="61"/>
        <end position="89"/>
    </location>
</feature>
<organism evidence="11 12">
    <name type="scientific">Demequina muriae</name>
    <dbReference type="NCBI Taxonomy" id="3051664"/>
    <lineage>
        <taxon>Bacteria</taxon>
        <taxon>Bacillati</taxon>
        <taxon>Actinomycetota</taxon>
        <taxon>Actinomycetes</taxon>
        <taxon>Micrococcales</taxon>
        <taxon>Demequinaceae</taxon>
        <taxon>Demequina</taxon>
    </lineage>
</organism>
<proteinExistence type="inferred from homology"/>
<dbReference type="PANTHER" id="PTHR28259:SF1">
    <property type="entry name" value="FLUORIDE EXPORT PROTEIN 1-RELATED"/>
    <property type="match status" value="1"/>
</dbReference>
<sequence>MTPALFLIAALGCGTGATLRYAISRLDRHGRFPWPTIVSNTAGSALLGCVAAAVIDGGAGVGWLLVLGGGVAGGLSTFSTLAVDAVILWREGRRRALLTYVTATLATGLGAAALGWAVGLALV</sequence>
<keyword evidence="10" id="KW-0813">Transport</keyword>
<evidence type="ECO:0000256" key="10">
    <source>
        <dbReference type="HAMAP-Rule" id="MF_00454"/>
    </source>
</evidence>
<comment type="activity regulation">
    <text evidence="10">Na(+) is not transported, but it plays an essential structural role and its presence is essential for fluoride channel function.</text>
</comment>
<gene>
    <name evidence="10" type="primary">fluC</name>
    <name evidence="10" type="synonym">crcB</name>
    <name evidence="11" type="ORF">QQX02_08675</name>
</gene>
<dbReference type="Pfam" id="PF02537">
    <property type="entry name" value="CRCB"/>
    <property type="match status" value="1"/>
</dbReference>
<feature type="binding site" evidence="10">
    <location>
        <position position="76"/>
    </location>
    <ligand>
        <name>Na(+)</name>
        <dbReference type="ChEBI" id="CHEBI:29101"/>
        <note>structural</note>
    </ligand>
</feature>
<evidence type="ECO:0000256" key="2">
    <source>
        <dbReference type="ARBA" id="ARBA00022475"/>
    </source>
</evidence>
<comment type="similarity">
    <text evidence="7 10">Belongs to the fluoride channel Fluc/FEX (TC 1.A.43) family.</text>
</comment>
<comment type="catalytic activity">
    <reaction evidence="8">
        <text>fluoride(in) = fluoride(out)</text>
        <dbReference type="Rhea" id="RHEA:76159"/>
        <dbReference type="ChEBI" id="CHEBI:17051"/>
    </reaction>
    <physiologicalReaction direction="left-to-right" evidence="8">
        <dbReference type="Rhea" id="RHEA:76160"/>
    </physiologicalReaction>
</comment>
<evidence type="ECO:0000256" key="7">
    <source>
        <dbReference type="ARBA" id="ARBA00035120"/>
    </source>
</evidence>
<name>A0ABT8GHS9_9MICO</name>
<feature type="transmembrane region" description="Helical" evidence="10">
    <location>
        <begin position="35"/>
        <end position="55"/>
    </location>
</feature>
<dbReference type="EMBL" id="JAUHQA010000001">
    <property type="protein sequence ID" value="MDN4480992.1"/>
    <property type="molecule type" value="Genomic_DNA"/>
</dbReference>
<keyword evidence="3 10" id="KW-0812">Transmembrane</keyword>
<keyword evidence="6 10" id="KW-0407">Ion channel</keyword>
<comment type="function">
    <text evidence="9 10">Fluoride-specific ion channel. Important for reducing fluoride concentration in the cell, thus reducing its toxicity.</text>
</comment>
<accession>A0ABT8GHS9</accession>
<evidence type="ECO:0000256" key="1">
    <source>
        <dbReference type="ARBA" id="ARBA00004651"/>
    </source>
</evidence>
<keyword evidence="10" id="KW-0915">Sodium</keyword>
<feature type="transmembrane region" description="Helical" evidence="10">
    <location>
        <begin position="96"/>
        <end position="118"/>
    </location>
</feature>
<evidence type="ECO:0000256" key="4">
    <source>
        <dbReference type="ARBA" id="ARBA00022989"/>
    </source>
</evidence>
<keyword evidence="2 10" id="KW-1003">Cell membrane</keyword>
<keyword evidence="4 10" id="KW-1133">Transmembrane helix</keyword>
<evidence type="ECO:0000313" key="12">
    <source>
        <dbReference type="Proteomes" id="UP001172708"/>
    </source>
</evidence>
<keyword evidence="10" id="KW-0406">Ion transport</keyword>
<protein>
    <recommendedName>
        <fullName evidence="10">Fluoride-specific ion channel FluC</fullName>
    </recommendedName>
</protein>
<dbReference type="RefSeq" id="WP_301142479.1">
    <property type="nucleotide sequence ID" value="NZ_JAUHQA010000001.1"/>
</dbReference>
<evidence type="ECO:0000256" key="6">
    <source>
        <dbReference type="ARBA" id="ARBA00023303"/>
    </source>
</evidence>
<keyword evidence="12" id="KW-1185">Reference proteome</keyword>